<dbReference type="AlphaFoldDB" id="A0A2P5YA66"/>
<feature type="compositionally biased region" description="Polar residues" evidence="1">
    <location>
        <begin position="15"/>
        <end position="28"/>
    </location>
</feature>
<dbReference type="Proteomes" id="UP000239757">
    <property type="component" value="Unassembled WGS sequence"/>
</dbReference>
<dbReference type="OrthoDB" id="1721053at2759"/>
<feature type="region of interest" description="Disordered" evidence="1">
    <location>
        <begin position="1"/>
        <end position="31"/>
    </location>
</feature>
<evidence type="ECO:0000313" key="2">
    <source>
        <dbReference type="EMBL" id="PPS12483.1"/>
    </source>
</evidence>
<protein>
    <submittedName>
        <fullName evidence="2">Uncharacterized protein</fullName>
    </submittedName>
</protein>
<proteinExistence type="predicted"/>
<dbReference type="PANTHER" id="PTHR38146">
    <property type="entry name" value="30S RIBOSOMAL PROTEIN S12, CHLOROPLASTIC"/>
    <property type="match status" value="1"/>
</dbReference>
<name>A0A2P5YA66_GOSBA</name>
<dbReference type="PANTHER" id="PTHR38146:SF9">
    <property type="entry name" value="UNKNOW PROTEIN"/>
    <property type="match status" value="1"/>
</dbReference>
<evidence type="ECO:0000313" key="3">
    <source>
        <dbReference type="Proteomes" id="UP000239757"/>
    </source>
</evidence>
<dbReference type="EMBL" id="KZ663474">
    <property type="protein sequence ID" value="PPS12483.1"/>
    <property type="molecule type" value="Genomic_DNA"/>
</dbReference>
<accession>A0A2P5YA66</accession>
<gene>
    <name evidence="2" type="ORF">GOBAR_AA08150</name>
</gene>
<evidence type="ECO:0000256" key="1">
    <source>
        <dbReference type="SAM" id="MobiDB-lite"/>
    </source>
</evidence>
<organism evidence="2 3">
    <name type="scientific">Gossypium barbadense</name>
    <name type="common">Sea Island cotton</name>
    <name type="synonym">Hibiscus barbadensis</name>
    <dbReference type="NCBI Taxonomy" id="3634"/>
    <lineage>
        <taxon>Eukaryota</taxon>
        <taxon>Viridiplantae</taxon>
        <taxon>Streptophyta</taxon>
        <taxon>Embryophyta</taxon>
        <taxon>Tracheophyta</taxon>
        <taxon>Spermatophyta</taxon>
        <taxon>Magnoliopsida</taxon>
        <taxon>eudicotyledons</taxon>
        <taxon>Gunneridae</taxon>
        <taxon>Pentapetalae</taxon>
        <taxon>rosids</taxon>
        <taxon>malvids</taxon>
        <taxon>Malvales</taxon>
        <taxon>Malvaceae</taxon>
        <taxon>Malvoideae</taxon>
        <taxon>Gossypium</taxon>
    </lineage>
</organism>
<sequence>MSDRPENSEQEEANSRVQISEQGTSSDIPISLLREQELRNMTIGVMNQWYIERMQERNHTQQPPPPTVPPVVPSVASPPLPPHMCLPGHKGHDDLMSSSPSSGLSPAVCSGHAPPVPAFPKAPLSFKRIPGMSSPGGILNALATMPHGSIRTCQCRPSRVLSPLVFFPISTHFTAPSEIPSAPTILQLGSFHRLSRVEPWDLTADLKSHLQTLYAQSFRITFASSAFAHCEKFPTAASRKSLGLVSVPVWLIILSDQLLIIALPFPAVVPLSRASSYALLTRPPLETPLPLRLACVKHAASVHLEPRSNSP</sequence>
<reference evidence="2 3" key="1">
    <citation type="submission" date="2015-01" db="EMBL/GenBank/DDBJ databases">
        <title>Genome of allotetraploid Gossypium barbadense reveals genomic plasticity and fiber elongation in cotton evolution.</title>
        <authorList>
            <person name="Chen X."/>
            <person name="Liu X."/>
            <person name="Zhao B."/>
            <person name="Zheng H."/>
            <person name="Hu Y."/>
            <person name="Lu G."/>
            <person name="Yang C."/>
            <person name="Chen J."/>
            <person name="Shan C."/>
            <person name="Zhang L."/>
            <person name="Zhou Y."/>
            <person name="Wang L."/>
            <person name="Guo W."/>
            <person name="Bai Y."/>
            <person name="Ruan J."/>
            <person name="Shangguan X."/>
            <person name="Mao Y."/>
            <person name="Jiang J."/>
            <person name="Zhu Y."/>
            <person name="Lei J."/>
            <person name="Kang H."/>
            <person name="Chen S."/>
            <person name="He X."/>
            <person name="Wang R."/>
            <person name="Wang Y."/>
            <person name="Chen J."/>
            <person name="Wang L."/>
            <person name="Yu S."/>
            <person name="Wang B."/>
            <person name="Wei J."/>
            <person name="Song S."/>
            <person name="Lu X."/>
            <person name="Gao Z."/>
            <person name="Gu W."/>
            <person name="Deng X."/>
            <person name="Ma D."/>
            <person name="Wang S."/>
            <person name="Liang W."/>
            <person name="Fang L."/>
            <person name="Cai C."/>
            <person name="Zhu X."/>
            <person name="Zhou B."/>
            <person name="Zhang Y."/>
            <person name="Chen Z."/>
            <person name="Xu S."/>
            <person name="Zhu R."/>
            <person name="Wang S."/>
            <person name="Zhang T."/>
            <person name="Zhao G."/>
        </authorList>
    </citation>
    <scope>NUCLEOTIDE SEQUENCE [LARGE SCALE GENOMIC DNA]</scope>
    <source>
        <strain evidence="3">cv. Xinhai21</strain>
        <tissue evidence="2">Leaf</tissue>
    </source>
</reference>